<reference evidence="9 10" key="1">
    <citation type="journal article" date="2023" name="Plants (Basel)">
        <title>Bridging the Gap: Combining Genomics and Transcriptomics Approaches to Understand Stylosanthes scabra, an Orphan Legume from the Brazilian Caatinga.</title>
        <authorList>
            <person name="Ferreira-Neto J.R.C."/>
            <person name="da Silva M.D."/>
            <person name="Binneck E."/>
            <person name="de Melo N.F."/>
            <person name="da Silva R.H."/>
            <person name="de Melo A.L.T.M."/>
            <person name="Pandolfi V."/>
            <person name="Bustamante F.O."/>
            <person name="Brasileiro-Vidal A.C."/>
            <person name="Benko-Iseppon A.M."/>
        </authorList>
    </citation>
    <scope>NUCLEOTIDE SEQUENCE [LARGE SCALE GENOMIC DNA]</scope>
    <source>
        <tissue evidence="9">Leaves</tissue>
    </source>
</reference>
<evidence type="ECO:0000256" key="7">
    <source>
        <dbReference type="SAM" id="Phobius"/>
    </source>
</evidence>
<accession>A0ABU6VD86</accession>
<comment type="caution">
    <text evidence="9">The sequence shown here is derived from an EMBL/GenBank/DDBJ whole genome shotgun (WGS) entry which is preliminary data.</text>
</comment>
<dbReference type="InterPro" id="IPR000719">
    <property type="entry name" value="Prot_kinase_dom"/>
</dbReference>
<feature type="transmembrane region" description="Helical" evidence="7">
    <location>
        <begin position="413"/>
        <end position="438"/>
    </location>
</feature>
<evidence type="ECO:0000256" key="4">
    <source>
        <dbReference type="ARBA" id="ARBA00022840"/>
    </source>
</evidence>
<keyword evidence="3" id="KW-0418">Kinase</keyword>
<dbReference type="InterPro" id="IPR008271">
    <property type="entry name" value="Ser/Thr_kinase_AS"/>
</dbReference>
<feature type="region of interest" description="Disordered" evidence="6">
    <location>
        <begin position="450"/>
        <end position="481"/>
    </location>
</feature>
<keyword evidence="4 5" id="KW-0067">ATP-binding</keyword>
<evidence type="ECO:0000313" key="10">
    <source>
        <dbReference type="Proteomes" id="UP001341840"/>
    </source>
</evidence>
<keyword evidence="1" id="KW-0808">Transferase</keyword>
<evidence type="ECO:0000256" key="2">
    <source>
        <dbReference type="ARBA" id="ARBA00022741"/>
    </source>
</evidence>
<gene>
    <name evidence="9" type="ORF">PIB30_035690</name>
</gene>
<name>A0ABU6VD86_9FABA</name>
<protein>
    <recommendedName>
        <fullName evidence="8">Protein kinase domain-containing protein</fullName>
    </recommendedName>
</protein>
<feature type="domain" description="Protein kinase" evidence="8">
    <location>
        <begin position="520"/>
        <end position="818"/>
    </location>
</feature>
<dbReference type="PROSITE" id="PS50011">
    <property type="entry name" value="PROTEIN_KINASE_DOM"/>
    <property type="match status" value="1"/>
</dbReference>
<dbReference type="SMART" id="SM00220">
    <property type="entry name" value="S_TKc"/>
    <property type="match status" value="1"/>
</dbReference>
<dbReference type="Gene3D" id="2.130.10.30">
    <property type="entry name" value="Regulator of chromosome condensation 1/beta-lactamase-inhibitor protein II"/>
    <property type="match status" value="2"/>
</dbReference>
<feature type="binding site" evidence="5">
    <location>
        <position position="548"/>
    </location>
    <ligand>
        <name>ATP</name>
        <dbReference type="ChEBI" id="CHEBI:30616"/>
    </ligand>
</feature>
<dbReference type="SUPFAM" id="SSF56112">
    <property type="entry name" value="Protein kinase-like (PK-like)"/>
    <property type="match status" value="1"/>
</dbReference>
<keyword evidence="7" id="KW-0472">Membrane</keyword>
<dbReference type="Proteomes" id="UP001341840">
    <property type="component" value="Unassembled WGS sequence"/>
</dbReference>
<evidence type="ECO:0000256" key="6">
    <source>
        <dbReference type="SAM" id="MobiDB-lite"/>
    </source>
</evidence>
<evidence type="ECO:0000313" key="9">
    <source>
        <dbReference type="EMBL" id="MED6170907.1"/>
    </source>
</evidence>
<keyword evidence="7" id="KW-1133">Transmembrane helix</keyword>
<dbReference type="InterPro" id="IPR017441">
    <property type="entry name" value="Protein_kinase_ATP_BS"/>
</dbReference>
<dbReference type="InterPro" id="IPR009091">
    <property type="entry name" value="RCC1/BLIP-II"/>
</dbReference>
<organism evidence="9 10">
    <name type="scientific">Stylosanthes scabra</name>
    <dbReference type="NCBI Taxonomy" id="79078"/>
    <lineage>
        <taxon>Eukaryota</taxon>
        <taxon>Viridiplantae</taxon>
        <taxon>Streptophyta</taxon>
        <taxon>Embryophyta</taxon>
        <taxon>Tracheophyta</taxon>
        <taxon>Spermatophyta</taxon>
        <taxon>Magnoliopsida</taxon>
        <taxon>eudicotyledons</taxon>
        <taxon>Gunneridae</taxon>
        <taxon>Pentapetalae</taxon>
        <taxon>rosids</taxon>
        <taxon>fabids</taxon>
        <taxon>Fabales</taxon>
        <taxon>Fabaceae</taxon>
        <taxon>Papilionoideae</taxon>
        <taxon>50 kb inversion clade</taxon>
        <taxon>dalbergioids sensu lato</taxon>
        <taxon>Dalbergieae</taxon>
        <taxon>Pterocarpus clade</taxon>
        <taxon>Stylosanthes</taxon>
    </lineage>
</organism>
<dbReference type="PANTHER" id="PTHR46146">
    <property type="entry name" value="SERINE/THREONINE-PROTEIN KINASE-LIKE PROTEIN CCR4"/>
    <property type="match status" value="1"/>
</dbReference>
<keyword evidence="2 5" id="KW-0547">Nucleotide-binding</keyword>
<dbReference type="InterPro" id="IPR011009">
    <property type="entry name" value="Kinase-like_dom_sf"/>
</dbReference>
<dbReference type="CDD" id="cd14066">
    <property type="entry name" value="STKc_IRAK"/>
    <property type="match status" value="1"/>
</dbReference>
<evidence type="ECO:0000259" key="8">
    <source>
        <dbReference type="PROSITE" id="PS50011"/>
    </source>
</evidence>
<proteinExistence type="predicted"/>
<evidence type="ECO:0000256" key="5">
    <source>
        <dbReference type="PROSITE-ProRule" id="PRU10141"/>
    </source>
</evidence>
<dbReference type="PROSITE" id="PS00108">
    <property type="entry name" value="PROTEIN_KINASE_ST"/>
    <property type="match status" value="1"/>
</dbReference>
<keyword evidence="10" id="KW-1185">Reference proteome</keyword>
<dbReference type="Gene3D" id="3.30.200.20">
    <property type="entry name" value="Phosphorylase Kinase, domain 1"/>
    <property type="match status" value="1"/>
</dbReference>
<sequence length="838" mass="91885">MKTTTPPSYYYYTHSFFFFFLLTVILILTAANALGSASTTAVISASSTVCAVVAGEPKQFIQCYQQNQQSNYYSYADVAPVVEVLPRVSFESISGGRSFFCGLRSGGLSLICWDVDDGASVLVPKRIYHSDVVQLTDLTVGDSQVCARESQSGVVRCWRGGSDENGFKFHSPSKDLRFKSITSASDFSCGVSMNNGKVRCWGNNNGSEIQAQFGNISMSNLVAGVSHVCGLTMYDGILICKGNNDSGQLGPNILNSSSYYQEFSGLALGEDFTCAIKRRNGLVQCWGGEDTKKFDSFSNISFESIVAGLDFVCGVTTMNLSLICWGPGWSNNNGSTNNYEIPLGIVLPSPCVRGGCDSSCASYPNSDYLCHGSGTICYSCQDNQIPLAVPLIPPPSPLPSTQASNLHHKNIRVILVILIVGSVGSFAGLCTILYFLWVGAKRLLFKKKNVDNSEQPQRTDDSDGDGYVDLAPMPPNRASNITSLGSLRKYRSVGSSSSKHNLDKIENFSLHELVIASNDFSNDNKIGSGSFGSVYKGKLADDCEVAIKRGEIVSTRKKKKFQEKEIAFDCELSLLSRLHHKHLVRLIGFCEEDEERLLVYEYMSNGSIHEHLHNKNNNVKKSSSILNSWKMRIKIALDAARGIEYLHNYAVPPIIHRDIKSSNILLDSNWNARVSDFGLSLIWPETEQDSTPARAVGTVGYIDPEYYELNVLTTKSDVYGLGVVMLELLTGKRAVFKLDDENNKFNSPVGIVEYANPRIAKGELWSILDCRIGKPNVNEVEALKIMGFLAMHCVNLNGKERPEMTEIVANLERALSFLEGSSNNTSPSIASCSNTFVL</sequence>
<dbReference type="SUPFAM" id="SSF50985">
    <property type="entry name" value="RCC1/BLIP-II"/>
    <property type="match status" value="1"/>
</dbReference>
<dbReference type="PANTHER" id="PTHR46146:SF1">
    <property type="entry name" value="SERINE_THREONINE-PROTEIN KINASE-LIKE PROTEIN CCR3"/>
    <property type="match status" value="1"/>
</dbReference>
<dbReference type="Gene3D" id="1.10.510.10">
    <property type="entry name" value="Transferase(Phosphotransferase) domain 1"/>
    <property type="match status" value="1"/>
</dbReference>
<keyword evidence="7" id="KW-0812">Transmembrane</keyword>
<dbReference type="PROSITE" id="PS00107">
    <property type="entry name" value="PROTEIN_KINASE_ATP"/>
    <property type="match status" value="1"/>
</dbReference>
<dbReference type="Pfam" id="PF00069">
    <property type="entry name" value="Pkinase"/>
    <property type="match status" value="1"/>
</dbReference>
<evidence type="ECO:0000256" key="3">
    <source>
        <dbReference type="ARBA" id="ARBA00022777"/>
    </source>
</evidence>
<dbReference type="EMBL" id="JASCZI010151206">
    <property type="protein sequence ID" value="MED6170907.1"/>
    <property type="molecule type" value="Genomic_DNA"/>
</dbReference>
<evidence type="ECO:0000256" key="1">
    <source>
        <dbReference type="ARBA" id="ARBA00022679"/>
    </source>
</evidence>